<evidence type="ECO:0000313" key="4">
    <source>
        <dbReference type="Proteomes" id="UP001642464"/>
    </source>
</evidence>
<evidence type="ECO:0000313" key="3">
    <source>
        <dbReference type="EMBL" id="CAK8995982.1"/>
    </source>
</evidence>
<sequence length="537" mass="60837">VVRCEGIDSQHGREQDCGNSQAANRFRRQPALPQPVRQERDFDRCDSKQDEVIADPQEAADGLVDQEAIIGSKVGEQCRLREKPPLLRAPPERRRDRTRDHEQQRRRPEQEDAERGVHRVEGDGAGDVGHEVTDISLRGHRLDTDQQDRVQADSDQQDRLVDICAAELNIVSRTRVRGLLLPSEKRALSAAQLAAWNDLLGTDPRYASPFFHPAYTRLISEVRSQVEVAVFEDGNEPVGFLPFERHHGHVARPLGVKLCDYQGVVMRAGVEWSPEHLMRESGLSVWHFDHLLAGDPAFDRYTLATEPSPYLDLSAGFEAYVAERRKAGSSQITQGRRKLRKLEREHGPVEFTWHDESAEALEKLIEWKAAQRQRTKTVNILEWDWVQQLLDRVRRCEESGFRGVLSTLRVNGKLAAVHLGMMTDGMFHYWFPTYDADYYRYSPGVNLLLAMAERCAEAGIPHFDLGKGDDSYKASFASAAETVAVGAVDLDPLRRVARSGWHHFRGFVKRSPLRTPAQIPKRLVQRVRARVAMGSAS</sequence>
<keyword evidence="4" id="KW-1185">Reference proteome</keyword>
<feature type="non-terminal residue" evidence="3">
    <location>
        <position position="1"/>
    </location>
</feature>
<name>A0ABP0I073_9DINO</name>
<gene>
    <name evidence="3" type="ORF">SCF082_LOCUS4595</name>
</gene>
<accession>A0ABP0I073</accession>
<protein>
    <submittedName>
        <fullName evidence="3">Acetyltransf_6 domain-containing protein</fullName>
    </submittedName>
</protein>
<dbReference type="Gene3D" id="3.40.630.30">
    <property type="match status" value="1"/>
</dbReference>
<dbReference type="SUPFAM" id="SSF55729">
    <property type="entry name" value="Acyl-CoA N-acyltransferases (Nat)"/>
    <property type="match status" value="1"/>
</dbReference>
<feature type="compositionally biased region" description="Basic and acidic residues" evidence="1">
    <location>
        <begin position="37"/>
        <end position="48"/>
    </location>
</feature>
<evidence type="ECO:0000256" key="1">
    <source>
        <dbReference type="SAM" id="MobiDB-lite"/>
    </source>
</evidence>
<feature type="region of interest" description="Disordered" evidence="1">
    <location>
        <begin position="80"/>
        <end position="130"/>
    </location>
</feature>
<evidence type="ECO:0000259" key="2">
    <source>
        <dbReference type="Pfam" id="PF13480"/>
    </source>
</evidence>
<dbReference type="InterPro" id="IPR038740">
    <property type="entry name" value="BioF2-like_GNAT_dom"/>
</dbReference>
<reference evidence="3 4" key="1">
    <citation type="submission" date="2024-02" db="EMBL/GenBank/DDBJ databases">
        <authorList>
            <person name="Chen Y."/>
            <person name="Shah S."/>
            <person name="Dougan E. K."/>
            <person name="Thang M."/>
            <person name="Chan C."/>
        </authorList>
    </citation>
    <scope>NUCLEOTIDE SEQUENCE [LARGE SCALE GENOMIC DNA]</scope>
</reference>
<comment type="caution">
    <text evidence="3">The sequence shown here is derived from an EMBL/GenBank/DDBJ whole genome shotgun (WGS) entry which is preliminary data.</text>
</comment>
<dbReference type="Proteomes" id="UP001642464">
    <property type="component" value="Unassembled WGS sequence"/>
</dbReference>
<feature type="region of interest" description="Disordered" evidence="1">
    <location>
        <begin position="1"/>
        <end position="48"/>
    </location>
</feature>
<dbReference type="InterPro" id="IPR016181">
    <property type="entry name" value="Acyl_CoA_acyltransferase"/>
</dbReference>
<dbReference type="Pfam" id="PF13480">
    <property type="entry name" value="Acetyltransf_6"/>
    <property type="match status" value="1"/>
</dbReference>
<dbReference type="EMBL" id="CAXAMM010002389">
    <property type="protein sequence ID" value="CAK8995982.1"/>
    <property type="molecule type" value="Genomic_DNA"/>
</dbReference>
<proteinExistence type="predicted"/>
<organism evidence="3 4">
    <name type="scientific">Durusdinium trenchii</name>
    <dbReference type="NCBI Taxonomy" id="1381693"/>
    <lineage>
        <taxon>Eukaryota</taxon>
        <taxon>Sar</taxon>
        <taxon>Alveolata</taxon>
        <taxon>Dinophyceae</taxon>
        <taxon>Suessiales</taxon>
        <taxon>Symbiodiniaceae</taxon>
        <taxon>Durusdinium</taxon>
    </lineage>
</organism>
<feature type="compositionally biased region" description="Basic and acidic residues" evidence="1">
    <location>
        <begin position="1"/>
        <end position="16"/>
    </location>
</feature>
<feature type="domain" description="BioF2-like acetyltransferase" evidence="2">
    <location>
        <begin position="333"/>
        <end position="473"/>
    </location>
</feature>